<comment type="subcellular location">
    <subcellularLocation>
        <location evidence="1">Cell inner membrane</location>
        <topology evidence="1">Single-pass membrane protein</topology>
    </subcellularLocation>
</comment>
<keyword evidence="7 11" id="KW-1133">Transmembrane helix</keyword>
<gene>
    <name evidence="13" type="ORF">FHR99_002336</name>
</gene>
<feature type="transmembrane region" description="Helical" evidence="11">
    <location>
        <begin position="21"/>
        <end position="42"/>
    </location>
</feature>
<evidence type="ECO:0000256" key="4">
    <source>
        <dbReference type="ARBA" id="ARBA00022481"/>
    </source>
</evidence>
<reference evidence="13 14" key="1">
    <citation type="submission" date="2020-08" db="EMBL/GenBank/DDBJ databases">
        <title>Genomic Encyclopedia of Type Strains, Phase III (KMG-III): the genomes of soil and plant-associated and newly described type strains.</title>
        <authorList>
            <person name="Whitman W."/>
        </authorList>
    </citation>
    <scope>NUCLEOTIDE SEQUENCE [LARGE SCALE GENOMIC DNA]</scope>
    <source>
        <strain evidence="13 14">CECT 8654</strain>
    </source>
</reference>
<protein>
    <recommendedName>
        <fullName evidence="2">Type II secretion system protein H</fullName>
    </recommendedName>
    <alternativeName>
        <fullName evidence="10">General secretion pathway protein H</fullName>
    </alternativeName>
</protein>
<dbReference type="InterPro" id="IPR045584">
    <property type="entry name" value="Pilin-like"/>
</dbReference>
<dbReference type="EMBL" id="JACHWY010000002">
    <property type="protein sequence ID" value="MBB3048070.1"/>
    <property type="molecule type" value="Genomic_DNA"/>
</dbReference>
<keyword evidence="14" id="KW-1185">Reference proteome</keyword>
<dbReference type="RefSeq" id="WP_183410836.1">
    <property type="nucleotide sequence ID" value="NZ_JACHWY010000002.1"/>
</dbReference>
<evidence type="ECO:0000256" key="9">
    <source>
        <dbReference type="ARBA" id="ARBA00025772"/>
    </source>
</evidence>
<dbReference type="GO" id="GO:0015628">
    <property type="term" value="P:protein secretion by the type II secretion system"/>
    <property type="evidence" value="ECO:0007669"/>
    <property type="project" value="InterPro"/>
</dbReference>
<keyword evidence="6 11" id="KW-0812">Transmembrane</keyword>
<dbReference type="Proteomes" id="UP000537130">
    <property type="component" value="Unassembled WGS sequence"/>
</dbReference>
<dbReference type="Pfam" id="PF12019">
    <property type="entry name" value="GspH"/>
    <property type="match status" value="1"/>
</dbReference>
<dbReference type="SUPFAM" id="SSF54523">
    <property type="entry name" value="Pili subunits"/>
    <property type="match status" value="1"/>
</dbReference>
<dbReference type="AlphaFoldDB" id="A0A7W4W607"/>
<dbReference type="InterPro" id="IPR002416">
    <property type="entry name" value="T2SS_protein-GspH"/>
</dbReference>
<sequence length="171" mass="19269">MTSATGNSRQILLSRQRGLTLLEILLVVLIIGLLSTVAVLTLPSDNGQRDVRTMAERMVSLFRYARQEAVFSGVTHGIVWRQGRPELLRRGAEGWDSVPDRRLASLQEKATQFPMFLETGSQRLDLSQDYEAPQILFTNDGQVSPFQLLITHREREAEFTVTDTLTLEPQA</sequence>
<feature type="domain" description="General secretion pathway GspH" evidence="12">
    <location>
        <begin position="55"/>
        <end position="157"/>
    </location>
</feature>
<comment type="caution">
    <text evidence="13">The sequence shown here is derived from an EMBL/GenBank/DDBJ whole genome shotgun (WGS) entry which is preliminary data.</text>
</comment>
<evidence type="ECO:0000256" key="8">
    <source>
        <dbReference type="ARBA" id="ARBA00023136"/>
    </source>
</evidence>
<keyword evidence="4" id="KW-0488">Methylation</keyword>
<dbReference type="NCBIfam" id="TIGR02532">
    <property type="entry name" value="IV_pilin_GFxxxE"/>
    <property type="match status" value="1"/>
</dbReference>
<dbReference type="PRINTS" id="PR00885">
    <property type="entry name" value="BCTERIALGSPH"/>
</dbReference>
<evidence type="ECO:0000313" key="13">
    <source>
        <dbReference type="EMBL" id="MBB3048070.1"/>
    </source>
</evidence>
<dbReference type="GO" id="GO:0005886">
    <property type="term" value="C:plasma membrane"/>
    <property type="evidence" value="ECO:0007669"/>
    <property type="project" value="UniProtKB-SubCell"/>
</dbReference>
<evidence type="ECO:0000256" key="11">
    <source>
        <dbReference type="SAM" id="Phobius"/>
    </source>
</evidence>
<dbReference type="InterPro" id="IPR012902">
    <property type="entry name" value="N_methyl_site"/>
</dbReference>
<dbReference type="GO" id="GO:0015627">
    <property type="term" value="C:type II protein secretion system complex"/>
    <property type="evidence" value="ECO:0007669"/>
    <property type="project" value="InterPro"/>
</dbReference>
<evidence type="ECO:0000256" key="1">
    <source>
        <dbReference type="ARBA" id="ARBA00004377"/>
    </source>
</evidence>
<comment type="similarity">
    <text evidence="9">Belongs to the GSP H family.</text>
</comment>
<name>A0A7W4W607_9GAMM</name>
<keyword evidence="8 11" id="KW-0472">Membrane</keyword>
<accession>A0A7W4W607</accession>
<evidence type="ECO:0000256" key="3">
    <source>
        <dbReference type="ARBA" id="ARBA00022475"/>
    </source>
</evidence>
<dbReference type="NCBIfam" id="TIGR01708">
    <property type="entry name" value="typeII_sec_gspH"/>
    <property type="match status" value="1"/>
</dbReference>
<dbReference type="InterPro" id="IPR022346">
    <property type="entry name" value="T2SS_GspH"/>
</dbReference>
<keyword evidence="5" id="KW-0997">Cell inner membrane</keyword>
<dbReference type="InterPro" id="IPR049875">
    <property type="entry name" value="TypeII_GspH"/>
</dbReference>
<dbReference type="PROSITE" id="PS00409">
    <property type="entry name" value="PROKAR_NTER_METHYL"/>
    <property type="match status" value="1"/>
</dbReference>
<evidence type="ECO:0000259" key="12">
    <source>
        <dbReference type="Pfam" id="PF12019"/>
    </source>
</evidence>
<evidence type="ECO:0000256" key="6">
    <source>
        <dbReference type="ARBA" id="ARBA00022692"/>
    </source>
</evidence>
<dbReference type="Pfam" id="PF07963">
    <property type="entry name" value="N_methyl"/>
    <property type="match status" value="1"/>
</dbReference>
<evidence type="ECO:0000256" key="2">
    <source>
        <dbReference type="ARBA" id="ARBA00021549"/>
    </source>
</evidence>
<proteinExistence type="inferred from homology"/>
<dbReference type="Gene3D" id="3.55.40.10">
    <property type="entry name" value="minor pseudopilin epsh domain"/>
    <property type="match status" value="1"/>
</dbReference>
<evidence type="ECO:0000313" key="14">
    <source>
        <dbReference type="Proteomes" id="UP000537130"/>
    </source>
</evidence>
<keyword evidence="3" id="KW-1003">Cell membrane</keyword>
<evidence type="ECO:0000256" key="7">
    <source>
        <dbReference type="ARBA" id="ARBA00022989"/>
    </source>
</evidence>
<organism evidence="13 14">
    <name type="scientific">Litorivivens lipolytica</name>
    <dbReference type="NCBI Taxonomy" id="1524264"/>
    <lineage>
        <taxon>Bacteria</taxon>
        <taxon>Pseudomonadati</taxon>
        <taxon>Pseudomonadota</taxon>
        <taxon>Gammaproteobacteria</taxon>
        <taxon>Litorivivens</taxon>
    </lineage>
</organism>
<evidence type="ECO:0000256" key="5">
    <source>
        <dbReference type="ARBA" id="ARBA00022519"/>
    </source>
</evidence>
<evidence type="ECO:0000256" key="10">
    <source>
        <dbReference type="ARBA" id="ARBA00030775"/>
    </source>
</evidence>